<keyword evidence="3" id="KW-0813">Transport</keyword>
<dbReference type="PANTHER" id="PTHR30529">
    <property type="entry name" value="CYTOCHROME B561"/>
    <property type="match status" value="1"/>
</dbReference>
<dbReference type="GO" id="GO:0022904">
    <property type="term" value="P:respiratory electron transport chain"/>
    <property type="evidence" value="ECO:0007669"/>
    <property type="project" value="InterPro"/>
</dbReference>
<dbReference type="GO" id="GO:0020037">
    <property type="term" value="F:heme binding"/>
    <property type="evidence" value="ECO:0007669"/>
    <property type="project" value="TreeGrafter"/>
</dbReference>
<dbReference type="Gene3D" id="1.20.950.20">
    <property type="entry name" value="Transmembrane di-heme cytochromes, Chain C"/>
    <property type="match status" value="1"/>
</dbReference>
<keyword evidence="8" id="KW-0249">Electron transport</keyword>
<reference evidence="15 16" key="1">
    <citation type="submission" date="2016-05" db="EMBL/GenBank/DDBJ databases">
        <title>Single-cell genome of chain-forming Candidatus Thiomargarita nelsonii and comparison to other large sulfur-oxidizing bacteria.</title>
        <authorList>
            <person name="Winkel M."/>
            <person name="Salman V."/>
            <person name="Woyke T."/>
            <person name="Schulz-Vogt H."/>
            <person name="Richter M."/>
            <person name="Flood B."/>
            <person name="Bailey J."/>
            <person name="Amann R."/>
            <person name="Mussmann M."/>
        </authorList>
    </citation>
    <scope>NUCLEOTIDE SEQUENCE [LARGE SCALE GENOMIC DNA]</scope>
    <source>
        <strain evidence="15 16">THI036</strain>
    </source>
</reference>
<evidence type="ECO:0000256" key="9">
    <source>
        <dbReference type="ARBA" id="ARBA00022989"/>
    </source>
</evidence>
<dbReference type="Pfam" id="PF01292">
    <property type="entry name" value="Ni_hydr_CYTB"/>
    <property type="match status" value="1"/>
</dbReference>
<dbReference type="InterPro" id="IPR011577">
    <property type="entry name" value="Cyt_b561_bac/Ni-Hgenase"/>
</dbReference>
<evidence type="ECO:0000256" key="8">
    <source>
        <dbReference type="ARBA" id="ARBA00022982"/>
    </source>
</evidence>
<keyword evidence="5" id="KW-0349">Heme</keyword>
<feature type="transmembrane region" description="Helical" evidence="13">
    <location>
        <begin position="160"/>
        <end position="178"/>
    </location>
</feature>
<dbReference type="InterPro" id="IPR016174">
    <property type="entry name" value="Di-haem_cyt_TM"/>
</dbReference>
<evidence type="ECO:0000256" key="1">
    <source>
        <dbReference type="ARBA" id="ARBA00001970"/>
    </source>
</evidence>
<dbReference type="GO" id="GO:0005886">
    <property type="term" value="C:plasma membrane"/>
    <property type="evidence" value="ECO:0007669"/>
    <property type="project" value="UniProtKB-SubCell"/>
</dbReference>
<feature type="transmembrane region" description="Helical" evidence="13">
    <location>
        <begin position="67"/>
        <end position="87"/>
    </location>
</feature>
<feature type="domain" description="Cytochrome b561 bacterial/Ni-hydrogenase" evidence="14">
    <location>
        <begin position="37"/>
        <end position="150"/>
    </location>
</feature>
<evidence type="ECO:0000256" key="10">
    <source>
        <dbReference type="ARBA" id="ARBA00023004"/>
    </source>
</evidence>
<dbReference type="EMBL" id="LUTY01001818">
    <property type="protein sequence ID" value="OAD21171.1"/>
    <property type="molecule type" value="Genomic_DNA"/>
</dbReference>
<evidence type="ECO:0000256" key="4">
    <source>
        <dbReference type="ARBA" id="ARBA00022475"/>
    </source>
</evidence>
<feature type="transmembrane region" description="Helical" evidence="13">
    <location>
        <begin position="36"/>
        <end position="55"/>
    </location>
</feature>
<dbReference type="AlphaFoldDB" id="A0A176RZE9"/>
<dbReference type="Proteomes" id="UP000076962">
    <property type="component" value="Unassembled WGS sequence"/>
</dbReference>
<evidence type="ECO:0000256" key="12">
    <source>
        <dbReference type="ARBA" id="ARBA00037975"/>
    </source>
</evidence>
<keyword evidence="4" id="KW-1003">Cell membrane</keyword>
<evidence type="ECO:0000256" key="5">
    <source>
        <dbReference type="ARBA" id="ARBA00022617"/>
    </source>
</evidence>
<keyword evidence="6 13" id="KW-0812">Transmembrane</keyword>
<comment type="cofactor">
    <cofactor evidence="1">
        <name>heme b</name>
        <dbReference type="ChEBI" id="CHEBI:60344"/>
    </cofactor>
</comment>
<sequence length="192" mass="22177">MSSTSFGLIHQSQMANHKEEYDMKLDTYAKLSPNTLTLHWVVGLMMIGLLGTGVYMEQNEVYTLYPWHKSFGVLIIVFVVLRVAWRIKNGWLSSVSNYTPVEKLLSKIVHYLLIIGTVLIPISGFMMSAMFDHTFYYYSSVFGVNFFFYSHIFQTPRFEFIVILIIINSIVIFVHYSQYSPKKNGSLLIMAV</sequence>
<comment type="similarity">
    <text evidence="12">Belongs to the cytochrome b561 family.</text>
</comment>
<evidence type="ECO:0000256" key="2">
    <source>
        <dbReference type="ARBA" id="ARBA00004651"/>
    </source>
</evidence>
<organism evidence="15 16">
    <name type="scientific">Candidatus Thiomargarita nelsonii</name>
    <dbReference type="NCBI Taxonomy" id="1003181"/>
    <lineage>
        <taxon>Bacteria</taxon>
        <taxon>Pseudomonadati</taxon>
        <taxon>Pseudomonadota</taxon>
        <taxon>Gammaproteobacteria</taxon>
        <taxon>Thiotrichales</taxon>
        <taxon>Thiotrichaceae</taxon>
        <taxon>Thiomargarita</taxon>
    </lineage>
</organism>
<evidence type="ECO:0000313" key="15">
    <source>
        <dbReference type="EMBL" id="OAD21171.1"/>
    </source>
</evidence>
<accession>A0A176RZE9</accession>
<keyword evidence="9 13" id="KW-1133">Transmembrane helix</keyword>
<evidence type="ECO:0000313" key="16">
    <source>
        <dbReference type="Proteomes" id="UP000076962"/>
    </source>
</evidence>
<comment type="caution">
    <text evidence="15">The sequence shown here is derived from an EMBL/GenBank/DDBJ whole genome shotgun (WGS) entry which is preliminary data.</text>
</comment>
<feature type="transmembrane region" description="Helical" evidence="13">
    <location>
        <begin position="135"/>
        <end position="153"/>
    </location>
</feature>
<dbReference type="SUPFAM" id="SSF81342">
    <property type="entry name" value="Transmembrane di-heme cytochromes"/>
    <property type="match status" value="1"/>
</dbReference>
<keyword evidence="10" id="KW-0408">Iron</keyword>
<evidence type="ECO:0000256" key="7">
    <source>
        <dbReference type="ARBA" id="ARBA00022723"/>
    </source>
</evidence>
<protein>
    <submittedName>
        <fullName evidence="15">Cytochrome b561</fullName>
    </submittedName>
</protein>
<name>A0A176RZE9_9GAMM</name>
<dbReference type="GO" id="GO:0046872">
    <property type="term" value="F:metal ion binding"/>
    <property type="evidence" value="ECO:0007669"/>
    <property type="project" value="UniProtKB-KW"/>
</dbReference>
<dbReference type="PANTHER" id="PTHR30529:SF1">
    <property type="entry name" value="CYTOCHROME B561 HOMOLOG 2"/>
    <property type="match status" value="1"/>
</dbReference>
<evidence type="ECO:0000256" key="3">
    <source>
        <dbReference type="ARBA" id="ARBA00022448"/>
    </source>
</evidence>
<feature type="transmembrane region" description="Helical" evidence="13">
    <location>
        <begin position="108"/>
        <end position="129"/>
    </location>
</feature>
<dbReference type="InterPro" id="IPR052168">
    <property type="entry name" value="Cytochrome_b561_oxidase"/>
</dbReference>
<dbReference type="GO" id="GO:0009055">
    <property type="term" value="F:electron transfer activity"/>
    <property type="evidence" value="ECO:0007669"/>
    <property type="project" value="InterPro"/>
</dbReference>
<keyword evidence="16" id="KW-1185">Reference proteome</keyword>
<comment type="subcellular location">
    <subcellularLocation>
        <location evidence="2">Cell membrane</location>
        <topology evidence="2">Multi-pass membrane protein</topology>
    </subcellularLocation>
</comment>
<evidence type="ECO:0000256" key="13">
    <source>
        <dbReference type="SAM" id="Phobius"/>
    </source>
</evidence>
<gene>
    <name evidence="15" type="ORF">THIOM_003065</name>
</gene>
<evidence type="ECO:0000256" key="6">
    <source>
        <dbReference type="ARBA" id="ARBA00022692"/>
    </source>
</evidence>
<keyword evidence="7" id="KW-0479">Metal-binding</keyword>
<proteinExistence type="inferred from homology"/>
<keyword evidence="11 13" id="KW-0472">Membrane</keyword>
<evidence type="ECO:0000259" key="14">
    <source>
        <dbReference type="Pfam" id="PF01292"/>
    </source>
</evidence>
<evidence type="ECO:0000256" key="11">
    <source>
        <dbReference type="ARBA" id="ARBA00023136"/>
    </source>
</evidence>